<dbReference type="FunFam" id="1.10.3470.10:FF:000001">
    <property type="entry name" value="Vitamin B12 ABC transporter permease BtuC"/>
    <property type="match status" value="1"/>
</dbReference>
<organism evidence="9 10">
    <name type="scientific">Herpetosiphon aurantiacus (strain ATCC 23779 / DSM 785 / 114-95)</name>
    <dbReference type="NCBI Taxonomy" id="316274"/>
    <lineage>
        <taxon>Bacteria</taxon>
        <taxon>Bacillati</taxon>
        <taxon>Chloroflexota</taxon>
        <taxon>Chloroflexia</taxon>
        <taxon>Herpetosiphonales</taxon>
        <taxon>Herpetosiphonaceae</taxon>
        <taxon>Herpetosiphon</taxon>
    </lineage>
</organism>
<evidence type="ECO:0000256" key="3">
    <source>
        <dbReference type="ARBA" id="ARBA00022448"/>
    </source>
</evidence>
<dbReference type="GO" id="GO:0022857">
    <property type="term" value="F:transmembrane transporter activity"/>
    <property type="evidence" value="ECO:0007669"/>
    <property type="project" value="InterPro"/>
</dbReference>
<dbReference type="Gene3D" id="1.10.3470.10">
    <property type="entry name" value="ABC transporter involved in vitamin B12 uptake, BtuC"/>
    <property type="match status" value="1"/>
</dbReference>
<dbReference type="STRING" id="316274.Haur_2100"/>
<accession>A9AW90</accession>
<dbReference type="GO" id="GO:0033214">
    <property type="term" value="P:siderophore-iron import into cell"/>
    <property type="evidence" value="ECO:0007669"/>
    <property type="project" value="TreeGrafter"/>
</dbReference>
<feature type="transmembrane region" description="Helical" evidence="8">
    <location>
        <begin position="89"/>
        <end position="111"/>
    </location>
</feature>
<dbReference type="SUPFAM" id="SSF81345">
    <property type="entry name" value="ABC transporter involved in vitamin B12 uptake, BtuC"/>
    <property type="match status" value="1"/>
</dbReference>
<dbReference type="InterPro" id="IPR037294">
    <property type="entry name" value="ABC_BtuC-like"/>
</dbReference>
<dbReference type="PANTHER" id="PTHR30472">
    <property type="entry name" value="FERRIC ENTEROBACTIN TRANSPORT SYSTEM PERMEASE PROTEIN"/>
    <property type="match status" value="1"/>
</dbReference>
<dbReference type="GO" id="GO:0005886">
    <property type="term" value="C:plasma membrane"/>
    <property type="evidence" value="ECO:0007669"/>
    <property type="project" value="UniProtKB-SubCell"/>
</dbReference>
<feature type="transmembrane region" description="Helical" evidence="8">
    <location>
        <begin position="117"/>
        <end position="135"/>
    </location>
</feature>
<dbReference type="BioCyc" id="HAUR316274:GHYA-2128-MONOMER"/>
<keyword evidence="7 8" id="KW-0472">Membrane</keyword>
<evidence type="ECO:0000256" key="6">
    <source>
        <dbReference type="ARBA" id="ARBA00022989"/>
    </source>
</evidence>
<feature type="transmembrane region" description="Helical" evidence="8">
    <location>
        <begin position="147"/>
        <end position="167"/>
    </location>
</feature>
<dbReference type="InterPro" id="IPR000522">
    <property type="entry name" value="ABC_transptr_permease_BtuC"/>
</dbReference>
<dbReference type="InParanoid" id="A9AW90"/>
<keyword evidence="3" id="KW-0813">Transport</keyword>
<dbReference type="FunCoup" id="A9AW90">
    <property type="interactions" value="231"/>
</dbReference>
<feature type="transmembrane region" description="Helical" evidence="8">
    <location>
        <begin position="308"/>
        <end position="326"/>
    </location>
</feature>
<protein>
    <submittedName>
        <fullName evidence="9">Transport system permease protein</fullName>
    </submittedName>
</protein>
<name>A9AW90_HERA2</name>
<evidence type="ECO:0000256" key="5">
    <source>
        <dbReference type="ARBA" id="ARBA00022692"/>
    </source>
</evidence>
<keyword evidence="10" id="KW-1185">Reference proteome</keyword>
<reference evidence="9 10" key="1">
    <citation type="journal article" date="2011" name="Stand. Genomic Sci.">
        <title>Complete genome sequence of the filamentous gliding predatory bacterium Herpetosiphon aurantiacus type strain (114-95(T)).</title>
        <authorList>
            <person name="Kiss H."/>
            <person name="Nett M."/>
            <person name="Domin N."/>
            <person name="Martin K."/>
            <person name="Maresca J.A."/>
            <person name="Copeland A."/>
            <person name="Lapidus A."/>
            <person name="Lucas S."/>
            <person name="Berry K.W."/>
            <person name="Glavina Del Rio T."/>
            <person name="Dalin E."/>
            <person name="Tice H."/>
            <person name="Pitluck S."/>
            <person name="Richardson P."/>
            <person name="Bruce D."/>
            <person name="Goodwin L."/>
            <person name="Han C."/>
            <person name="Detter J.C."/>
            <person name="Schmutz J."/>
            <person name="Brettin T."/>
            <person name="Land M."/>
            <person name="Hauser L."/>
            <person name="Kyrpides N.C."/>
            <person name="Ivanova N."/>
            <person name="Goker M."/>
            <person name="Woyke T."/>
            <person name="Klenk H.P."/>
            <person name="Bryant D.A."/>
        </authorList>
    </citation>
    <scope>NUCLEOTIDE SEQUENCE [LARGE SCALE GENOMIC DNA]</scope>
    <source>
        <strain evidence="10">ATCC 23779 / DSM 785 / 114-95</strain>
    </source>
</reference>
<feature type="transmembrane region" description="Helical" evidence="8">
    <location>
        <begin position="60"/>
        <end position="77"/>
    </location>
</feature>
<evidence type="ECO:0000313" key="9">
    <source>
        <dbReference type="EMBL" id="ABX04740.1"/>
    </source>
</evidence>
<dbReference type="Pfam" id="PF01032">
    <property type="entry name" value="FecCD"/>
    <property type="match status" value="1"/>
</dbReference>
<evidence type="ECO:0000256" key="8">
    <source>
        <dbReference type="SAM" id="Phobius"/>
    </source>
</evidence>
<evidence type="ECO:0000256" key="1">
    <source>
        <dbReference type="ARBA" id="ARBA00004651"/>
    </source>
</evidence>
<dbReference type="PANTHER" id="PTHR30472:SF67">
    <property type="entry name" value="PERMEASE OF ABC TRANSPORTER-RELATED"/>
    <property type="match status" value="1"/>
</dbReference>
<evidence type="ECO:0000256" key="2">
    <source>
        <dbReference type="ARBA" id="ARBA00007935"/>
    </source>
</evidence>
<evidence type="ECO:0000256" key="4">
    <source>
        <dbReference type="ARBA" id="ARBA00022475"/>
    </source>
</evidence>
<evidence type="ECO:0000256" key="7">
    <source>
        <dbReference type="ARBA" id="ARBA00023136"/>
    </source>
</evidence>
<feature type="transmembrane region" description="Helical" evidence="8">
    <location>
        <begin position="192"/>
        <end position="211"/>
    </location>
</feature>
<comment type="similarity">
    <text evidence="2">Belongs to the binding-protein-dependent transport system permease family. FecCD subfamily.</text>
</comment>
<dbReference type="HOGENOM" id="CLU_013016_0_1_0"/>
<keyword evidence="6 8" id="KW-1133">Transmembrane helix</keyword>
<dbReference type="CDD" id="cd06550">
    <property type="entry name" value="TM_ABC_iron-siderophores_like"/>
    <property type="match status" value="1"/>
</dbReference>
<dbReference type="eggNOG" id="COG0609">
    <property type="taxonomic scope" value="Bacteria"/>
</dbReference>
<dbReference type="AlphaFoldDB" id="A9AW90"/>
<dbReference type="Proteomes" id="UP000000787">
    <property type="component" value="Chromosome"/>
</dbReference>
<feature type="transmembrane region" description="Helical" evidence="8">
    <location>
        <begin position="285"/>
        <end position="303"/>
    </location>
</feature>
<proteinExistence type="inferred from homology"/>
<dbReference type="KEGG" id="hau:Haur_2100"/>
<sequence length="334" mass="34696">MVLTLMLIGVILLGVAIGSVSVPVPIVAKIILNHLMPNTVSVTWTPTQDQIVWQFRLPRVLLAVIVGAALSVSGTALQAMVRNPLADPYLFGVSSGASVAAVAVLTLGTAAIGGLSLSFAAFGGAMLTMVVVYALAQQSGRVIPTRLVLAGVSLGYVLSAMTSYLVLRSTTPYGGAAAVLTWLAGNLGGAKWQYLGLPSLAVLGSTGLLMLQFRSLNAVLAGDETAISLGVNLHRFRIQLFVLSSLMVGTVVAMSGAIGFVGLMIPHIVRLLVGVDHRYVLPTSALLGGVYMVLVDLIGRIVIAPQELPVGIVTAMIGGPFFIWLMRQRSGGVG</sequence>
<dbReference type="EMBL" id="CP000875">
    <property type="protein sequence ID" value="ABX04740.1"/>
    <property type="molecule type" value="Genomic_DNA"/>
</dbReference>
<evidence type="ECO:0000313" key="10">
    <source>
        <dbReference type="Proteomes" id="UP000000787"/>
    </source>
</evidence>
<keyword evidence="5 8" id="KW-0812">Transmembrane</keyword>
<feature type="transmembrane region" description="Helical" evidence="8">
    <location>
        <begin position="240"/>
        <end position="265"/>
    </location>
</feature>
<comment type="subcellular location">
    <subcellularLocation>
        <location evidence="1">Cell membrane</location>
        <topology evidence="1">Multi-pass membrane protein</topology>
    </subcellularLocation>
</comment>
<keyword evidence="4" id="KW-1003">Cell membrane</keyword>
<gene>
    <name evidence="9" type="ordered locus">Haur_2100</name>
</gene>